<evidence type="ECO:0000256" key="2">
    <source>
        <dbReference type="SAM" id="Phobius"/>
    </source>
</evidence>
<evidence type="ECO:0000256" key="1">
    <source>
        <dbReference type="SAM" id="MobiDB-lite"/>
    </source>
</evidence>
<sequence>MTVTTWPSLSNKTDAVKSGYKLPKHVFELYKSASLHTKQERKLPVQVYILAACLVGLVLVGMRFKARYDQITSPVENVVADPGQMSNSEPLVSQDVNNAKNMP</sequence>
<dbReference type="AlphaFoldDB" id="A0A177NR09"/>
<proteinExistence type="predicted"/>
<evidence type="ECO:0000313" key="4">
    <source>
        <dbReference type="Proteomes" id="UP000077628"/>
    </source>
</evidence>
<dbReference type="EMBL" id="LUUK01000151">
    <property type="protein sequence ID" value="OAI19974.1"/>
    <property type="molecule type" value="Genomic_DNA"/>
</dbReference>
<protein>
    <submittedName>
        <fullName evidence="3">Uncharacterized protein</fullName>
    </submittedName>
</protein>
<keyword evidence="2" id="KW-0812">Transmembrane</keyword>
<keyword evidence="2" id="KW-1133">Transmembrane helix</keyword>
<gene>
    <name evidence="3" type="ORF">A1355_03230</name>
</gene>
<reference evidence="4" key="1">
    <citation type="submission" date="2016-03" db="EMBL/GenBank/DDBJ databases">
        <authorList>
            <person name="Heylen K."/>
            <person name="De Vos P."/>
            <person name="Vekeman B."/>
        </authorList>
    </citation>
    <scope>NUCLEOTIDE SEQUENCE [LARGE SCALE GENOMIC DNA]</scope>
    <source>
        <strain evidence="4">R-45383</strain>
    </source>
</reference>
<keyword evidence="4" id="KW-1185">Reference proteome</keyword>
<evidence type="ECO:0000313" key="3">
    <source>
        <dbReference type="EMBL" id="OAI19974.1"/>
    </source>
</evidence>
<dbReference type="Proteomes" id="UP000077628">
    <property type="component" value="Unassembled WGS sequence"/>
</dbReference>
<name>A0A177NR09_9GAMM</name>
<feature type="region of interest" description="Disordered" evidence="1">
    <location>
        <begin position="80"/>
        <end position="103"/>
    </location>
</feature>
<keyword evidence="2" id="KW-0472">Membrane</keyword>
<dbReference type="OrthoDB" id="8809170at2"/>
<accession>A0A177NR09</accession>
<feature type="compositionally biased region" description="Polar residues" evidence="1">
    <location>
        <begin position="84"/>
        <end position="103"/>
    </location>
</feature>
<organism evidence="3 4">
    <name type="scientific">Methylomonas koyamae</name>
    <dbReference type="NCBI Taxonomy" id="702114"/>
    <lineage>
        <taxon>Bacteria</taxon>
        <taxon>Pseudomonadati</taxon>
        <taxon>Pseudomonadota</taxon>
        <taxon>Gammaproteobacteria</taxon>
        <taxon>Methylococcales</taxon>
        <taxon>Methylococcaceae</taxon>
        <taxon>Methylomonas</taxon>
    </lineage>
</organism>
<comment type="caution">
    <text evidence="3">The sequence shown here is derived from an EMBL/GenBank/DDBJ whole genome shotgun (WGS) entry which is preliminary data.</text>
</comment>
<feature type="transmembrane region" description="Helical" evidence="2">
    <location>
        <begin position="45"/>
        <end position="64"/>
    </location>
</feature>